<proteinExistence type="predicted"/>
<dbReference type="AlphaFoldDB" id="A0A942WFM8"/>
<sequence length="127" mass="14586">MEAITYKYYQEKYYGNILNEEDFKRYEKKARRKLSSFTFGRIDCLQNVPDEVGDCICGMAEKISLEESKENFSGIVSESTDGHSVTFEKKQSIEQMNKELYLIAVGYLNNTGLLYGGVCLCSTARNW</sequence>
<reference evidence="1" key="1">
    <citation type="submission" date="2021-02" db="EMBL/GenBank/DDBJ databases">
        <title>Infant gut strain persistence is associated with maternal origin, phylogeny, and functional potential including surface adhesion and iron acquisition.</title>
        <authorList>
            <person name="Lou Y.C."/>
        </authorList>
    </citation>
    <scope>NUCLEOTIDE SEQUENCE</scope>
    <source>
        <strain evidence="1">L3_108_103G1_dasL3_108_103G1_concoct_2</strain>
    </source>
</reference>
<organism evidence="1 2">
    <name type="scientific">Amedibacillus dolichus</name>
    <dbReference type="NCBI Taxonomy" id="31971"/>
    <lineage>
        <taxon>Bacteria</taxon>
        <taxon>Bacillati</taxon>
        <taxon>Bacillota</taxon>
        <taxon>Erysipelotrichia</taxon>
        <taxon>Erysipelotrichales</taxon>
        <taxon>Erysipelotrichaceae</taxon>
        <taxon>Amedibacillus</taxon>
    </lineage>
</organism>
<dbReference type="CDD" id="cd08053">
    <property type="entry name" value="Yqbg"/>
    <property type="match status" value="1"/>
</dbReference>
<gene>
    <name evidence="1" type="ORF">KHZ85_00560</name>
</gene>
<name>A0A942WFM8_9FIRM</name>
<comment type="caution">
    <text evidence="1">The sequence shown here is derived from an EMBL/GenBank/DDBJ whole genome shotgun (WGS) entry which is preliminary data.</text>
</comment>
<protein>
    <submittedName>
        <fullName evidence="1">Uncharacterized protein</fullName>
    </submittedName>
</protein>
<dbReference type="EMBL" id="JAGZMZ010000001">
    <property type="protein sequence ID" value="MBS4883252.1"/>
    <property type="molecule type" value="Genomic_DNA"/>
</dbReference>
<dbReference type="InterPro" id="IPR013514">
    <property type="entry name" value="DUF3199_YqbG"/>
</dbReference>
<evidence type="ECO:0000313" key="1">
    <source>
        <dbReference type="EMBL" id="MBS4883252.1"/>
    </source>
</evidence>
<evidence type="ECO:0000313" key="2">
    <source>
        <dbReference type="Proteomes" id="UP000753219"/>
    </source>
</evidence>
<dbReference type="RefSeq" id="WP_278639434.1">
    <property type="nucleotide sequence ID" value="NZ_JAGZMZ010000001.1"/>
</dbReference>
<dbReference type="Proteomes" id="UP000753219">
    <property type="component" value="Unassembled WGS sequence"/>
</dbReference>
<accession>A0A942WFM8</accession>